<dbReference type="InterPro" id="IPR050111">
    <property type="entry name" value="C-type_lectin/snaclec_domain"/>
</dbReference>
<comment type="caution">
    <text evidence="3">The sequence shown here is derived from an EMBL/GenBank/DDBJ whole genome shotgun (WGS) entry which is preliminary data.</text>
</comment>
<dbReference type="InterPro" id="IPR016186">
    <property type="entry name" value="C-type_lectin-like/link_sf"/>
</dbReference>
<organism evidence="3 4">
    <name type="scientific">Caenorhabditis auriculariae</name>
    <dbReference type="NCBI Taxonomy" id="2777116"/>
    <lineage>
        <taxon>Eukaryota</taxon>
        <taxon>Metazoa</taxon>
        <taxon>Ecdysozoa</taxon>
        <taxon>Nematoda</taxon>
        <taxon>Chromadorea</taxon>
        <taxon>Rhabditida</taxon>
        <taxon>Rhabditina</taxon>
        <taxon>Rhabditomorpha</taxon>
        <taxon>Rhabditoidea</taxon>
        <taxon>Rhabditidae</taxon>
        <taxon>Peloderinae</taxon>
        <taxon>Caenorhabditis</taxon>
    </lineage>
</organism>
<dbReference type="AlphaFoldDB" id="A0A8S1HGH6"/>
<reference evidence="3" key="1">
    <citation type="submission" date="2020-10" db="EMBL/GenBank/DDBJ databases">
        <authorList>
            <person name="Kikuchi T."/>
        </authorList>
    </citation>
    <scope>NUCLEOTIDE SEQUENCE</scope>
    <source>
        <strain evidence="3">NKZ352</strain>
    </source>
</reference>
<dbReference type="CDD" id="cd00037">
    <property type="entry name" value="CLECT"/>
    <property type="match status" value="2"/>
</dbReference>
<evidence type="ECO:0000313" key="3">
    <source>
        <dbReference type="EMBL" id="CAD6194072.1"/>
    </source>
</evidence>
<name>A0A8S1HGH6_9PELO</name>
<feature type="domain" description="C-type lectin" evidence="2">
    <location>
        <begin position="35"/>
        <end position="148"/>
    </location>
</feature>
<dbReference type="Proteomes" id="UP000835052">
    <property type="component" value="Unassembled WGS sequence"/>
</dbReference>
<evidence type="ECO:0000256" key="1">
    <source>
        <dbReference type="SAM" id="SignalP"/>
    </source>
</evidence>
<feature type="domain" description="C-type lectin" evidence="2">
    <location>
        <begin position="163"/>
        <end position="291"/>
    </location>
</feature>
<accession>A0A8S1HGH6</accession>
<feature type="chain" id="PRO_5035888991" description="C-type lectin domain-containing protein" evidence="1">
    <location>
        <begin position="19"/>
        <end position="303"/>
    </location>
</feature>
<dbReference type="Gene3D" id="3.10.100.10">
    <property type="entry name" value="Mannose-Binding Protein A, subunit A"/>
    <property type="match status" value="2"/>
</dbReference>
<dbReference type="OrthoDB" id="5858677at2759"/>
<dbReference type="PROSITE" id="PS50041">
    <property type="entry name" value="C_TYPE_LECTIN_2"/>
    <property type="match status" value="2"/>
</dbReference>
<dbReference type="PANTHER" id="PTHR22803">
    <property type="entry name" value="MANNOSE, PHOSPHOLIPASE, LECTIN RECEPTOR RELATED"/>
    <property type="match status" value="1"/>
</dbReference>
<dbReference type="InterPro" id="IPR001304">
    <property type="entry name" value="C-type_lectin-like"/>
</dbReference>
<dbReference type="SUPFAM" id="SSF56436">
    <property type="entry name" value="C-type lectin-like"/>
    <property type="match status" value="2"/>
</dbReference>
<feature type="signal peptide" evidence="1">
    <location>
        <begin position="1"/>
        <end position="18"/>
    </location>
</feature>
<keyword evidence="4" id="KW-1185">Reference proteome</keyword>
<dbReference type="EMBL" id="CAJGYM010000041">
    <property type="protein sequence ID" value="CAD6194072.1"/>
    <property type="molecule type" value="Genomic_DNA"/>
</dbReference>
<sequence>MNEISSFLVVALFFDAVADPHCPFSSTYFEPADVCLKEMYREDNFYVAESICELMGGQLPCVTSEGMNSFIANFPKDLYCAESSLPLWLGVYPNGGCTGGGSSQYSNYGNKTNQTKAVDPVLDCVFMNRSTQFWSHASCGDRAQFLCQLPVLKVNCPASWEFSLGGCYHVFHIKNGYPQSEALEYCVAIGKRFEVNATLASIHSEAENEIIFGLGQLTAYADIMWIGLQSSNNESLSWTDESAVDFNNLLSDGNNECSSDCCAVMNLGAQFLSPLNVSNGISRWNLVPCSKSTKASLFVCKVV</sequence>
<dbReference type="Pfam" id="PF00059">
    <property type="entry name" value="Lectin_C"/>
    <property type="match status" value="2"/>
</dbReference>
<proteinExistence type="predicted"/>
<gene>
    <name evidence="3" type="ORF">CAUJ_LOCUS9991</name>
</gene>
<evidence type="ECO:0000313" key="4">
    <source>
        <dbReference type="Proteomes" id="UP000835052"/>
    </source>
</evidence>
<dbReference type="InterPro" id="IPR016187">
    <property type="entry name" value="CTDL_fold"/>
</dbReference>
<evidence type="ECO:0000259" key="2">
    <source>
        <dbReference type="PROSITE" id="PS50041"/>
    </source>
</evidence>
<protein>
    <recommendedName>
        <fullName evidence="2">C-type lectin domain-containing protein</fullName>
    </recommendedName>
</protein>
<dbReference type="SMART" id="SM00034">
    <property type="entry name" value="CLECT"/>
    <property type="match status" value="2"/>
</dbReference>
<keyword evidence="1" id="KW-0732">Signal</keyword>